<dbReference type="InterPro" id="IPR015655">
    <property type="entry name" value="PP2C"/>
</dbReference>
<dbReference type="Gene3D" id="3.60.40.10">
    <property type="entry name" value="PPM-type phosphatase domain"/>
    <property type="match status" value="1"/>
</dbReference>
<dbReference type="InParanoid" id="A0A1E1KCG5"/>
<gene>
    <name evidence="2" type="ORF">RCO7_08752</name>
</gene>
<dbReference type="STRING" id="914237.A0A1E1KCG5"/>
<proteinExistence type="predicted"/>
<dbReference type="EMBL" id="FJUW01000011">
    <property type="protein sequence ID" value="CZS95757.1"/>
    <property type="molecule type" value="Genomic_DNA"/>
</dbReference>
<dbReference type="PANTHER" id="PTHR13832">
    <property type="entry name" value="PROTEIN PHOSPHATASE 2C"/>
    <property type="match status" value="1"/>
</dbReference>
<dbReference type="SUPFAM" id="SSF81606">
    <property type="entry name" value="PP2C-like"/>
    <property type="match status" value="1"/>
</dbReference>
<dbReference type="Proteomes" id="UP000178129">
    <property type="component" value="Unassembled WGS sequence"/>
</dbReference>
<dbReference type="InterPro" id="IPR001932">
    <property type="entry name" value="PPM-type_phosphatase-like_dom"/>
</dbReference>
<sequence>MAIAMQEAFVKLDGSIFKTAIDAYQTNLPLQDKLANMAPAFAGSCALLSLYDPEKNKVHVACTGDSRAVYGQQNDQGVWEAIPMSIDQSGYNEAEIARLKKEHPGEDEQIFSGGRILGIMISRAYGDSRWKWPVELQEDLKKRSGGPSRLGPKYKVLTPPYLTAEPVVKSLNIDPGKPSFLIMATDGLWDKLSQQAVDLVSKWLKTPTTSRTESNIALEMTYEPYDFSGPESSERFVKEKMTVQDSNAAVHLVGNSLGGNHHEMIAGRLAYGSPFSRDVRDDITVQVIFFHVPEQ</sequence>
<feature type="domain" description="PPM-type phosphatase" evidence="1">
    <location>
        <begin position="1"/>
        <end position="290"/>
    </location>
</feature>
<reference evidence="3" key="1">
    <citation type="submission" date="2016-03" db="EMBL/GenBank/DDBJ databases">
        <authorList>
            <person name="Ploux O."/>
        </authorList>
    </citation>
    <scope>NUCLEOTIDE SEQUENCE [LARGE SCALE GENOMIC DNA]</scope>
    <source>
        <strain evidence="3">UK7</strain>
    </source>
</reference>
<evidence type="ECO:0000313" key="3">
    <source>
        <dbReference type="Proteomes" id="UP000178129"/>
    </source>
</evidence>
<dbReference type="GO" id="GO:0005739">
    <property type="term" value="C:mitochondrion"/>
    <property type="evidence" value="ECO:0007669"/>
    <property type="project" value="TreeGrafter"/>
</dbReference>
<evidence type="ECO:0000259" key="1">
    <source>
        <dbReference type="PROSITE" id="PS51746"/>
    </source>
</evidence>
<dbReference type="SMART" id="SM00332">
    <property type="entry name" value="PP2Cc"/>
    <property type="match status" value="1"/>
</dbReference>
<dbReference type="PROSITE" id="PS51746">
    <property type="entry name" value="PPM_2"/>
    <property type="match status" value="1"/>
</dbReference>
<comment type="caution">
    <text evidence="2">The sequence shown here is derived from an EMBL/GenBank/DDBJ whole genome shotgun (WGS) entry which is preliminary data.</text>
</comment>
<keyword evidence="3" id="KW-1185">Reference proteome</keyword>
<dbReference type="GO" id="GO:0004741">
    <property type="term" value="F:[pyruvate dehydrogenase (acetyl-transferring)]-phosphatase activity"/>
    <property type="evidence" value="ECO:0007669"/>
    <property type="project" value="TreeGrafter"/>
</dbReference>
<dbReference type="PANTHER" id="PTHR13832:SF792">
    <property type="entry name" value="GM14286P"/>
    <property type="match status" value="1"/>
</dbReference>
<protein>
    <submittedName>
        <fullName evidence="2">Related to protein phosphatase 2C/pyruvate dehydrogenase (Lipoamide) phosphatase</fullName>
    </submittedName>
</protein>
<dbReference type="CDD" id="cd00143">
    <property type="entry name" value="PP2Cc"/>
    <property type="match status" value="1"/>
</dbReference>
<dbReference type="Pfam" id="PF00481">
    <property type="entry name" value="PP2C"/>
    <property type="match status" value="1"/>
</dbReference>
<accession>A0A1E1KCG5</accession>
<dbReference type="InterPro" id="IPR036457">
    <property type="entry name" value="PPM-type-like_dom_sf"/>
</dbReference>
<name>A0A1E1KCG5_9HELO</name>
<organism evidence="2 3">
    <name type="scientific">Rhynchosporium graminicola</name>
    <dbReference type="NCBI Taxonomy" id="2792576"/>
    <lineage>
        <taxon>Eukaryota</taxon>
        <taxon>Fungi</taxon>
        <taxon>Dikarya</taxon>
        <taxon>Ascomycota</taxon>
        <taxon>Pezizomycotina</taxon>
        <taxon>Leotiomycetes</taxon>
        <taxon>Helotiales</taxon>
        <taxon>Ploettnerulaceae</taxon>
        <taxon>Rhynchosporium</taxon>
    </lineage>
</organism>
<evidence type="ECO:0000313" key="2">
    <source>
        <dbReference type="EMBL" id="CZS95757.1"/>
    </source>
</evidence>
<dbReference type="AlphaFoldDB" id="A0A1E1KCG5"/>